<dbReference type="Proteomes" id="UP000248783">
    <property type="component" value="Unassembled WGS sequence"/>
</dbReference>
<protein>
    <recommendedName>
        <fullName evidence="4">LacI family transcriptional regulator</fullName>
    </recommendedName>
</protein>
<proteinExistence type="predicted"/>
<reference evidence="2 3" key="1">
    <citation type="submission" date="2018-06" db="EMBL/GenBank/DDBJ databases">
        <title>Whole genome sequencing of a novel hydrocarbon degrading bacterial strain, PW21 isolated from oil contaminated produced water sample.</title>
        <authorList>
            <person name="Nagkirti P."/>
            <person name="Shaikh A."/>
            <person name="Gowdaman V."/>
            <person name="Engineer A.E."/>
            <person name="Dagar S."/>
            <person name="Dhakephalkar P.K."/>
        </authorList>
    </citation>
    <scope>NUCLEOTIDE SEQUENCE [LARGE SCALE GENOMIC DNA]</scope>
    <source>
        <strain evidence="2 3">PW21</strain>
    </source>
</reference>
<evidence type="ECO:0008006" key="4">
    <source>
        <dbReference type="Google" id="ProtNLM"/>
    </source>
</evidence>
<evidence type="ECO:0000313" key="3">
    <source>
        <dbReference type="Proteomes" id="UP000248783"/>
    </source>
</evidence>
<evidence type="ECO:0000313" key="2">
    <source>
        <dbReference type="EMBL" id="PZR52626.1"/>
    </source>
</evidence>
<name>A0A2W5WWF3_9MICO</name>
<dbReference type="EMBL" id="QKWH01000008">
    <property type="protein sequence ID" value="PZR52626.1"/>
    <property type="molecule type" value="Genomic_DNA"/>
</dbReference>
<dbReference type="AlphaFoldDB" id="A0A2W5WWF3"/>
<comment type="caution">
    <text evidence="2">The sequence shown here is derived from an EMBL/GenBank/DDBJ whole genome shotgun (WGS) entry which is preliminary data.</text>
</comment>
<gene>
    <name evidence="2" type="ORF">DNL40_10960</name>
</gene>
<sequence>MHGHLDGPVGEPGGLDELDAPRRTPGTRGDQAEHHPAARGPQVDGGERCRPLPAGLRAHRRNAAATPASTGTCSPAVRQPTHALRESAAELLLRGPDATPEQVVFQPELVVRTSSGGPVGGPAQRGEGAS</sequence>
<feature type="region of interest" description="Disordered" evidence="1">
    <location>
        <begin position="110"/>
        <end position="130"/>
    </location>
</feature>
<feature type="region of interest" description="Disordered" evidence="1">
    <location>
        <begin position="1"/>
        <end position="77"/>
    </location>
</feature>
<accession>A0A2W5WWF3</accession>
<evidence type="ECO:0000256" key="1">
    <source>
        <dbReference type="SAM" id="MobiDB-lite"/>
    </source>
</evidence>
<organism evidence="2 3">
    <name type="scientific">Xylanimonas oleitrophica</name>
    <dbReference type="NCBI Taxonomy" id="2607479"/>
    <lineage>
        <taxon>Bacteria</taxon>
        <taxon>Bacillati</taxon>
        <taxon>Actinomycetota</taxon>
        <taxon>Actinomycetes</taxon>
        <taxon>Micrococcales</taxon>
        <taxon>Promicromonosporaceae</taxon>
        <taxon>Xylanimonas</taxon>
    </lineage>
</organism>
<keyword evidence="3" id="KW-1185">Reference proteome</keyword>